<dbReference type="InterPro" id="IPR036291">
    <property type="entry name" value="NAD(P)-bd_dom_sf"/>
</dbReference>
<dbReference type="InterPro" id="IPR020841">
    <property type="entry name" value="PKS_Beta-ketoAc_synthase_dom"/>
</dbReference>
<keyword evidence="4" id="KW-0808">Transferase</keyword>
<dbReference type="InterPro" id="IPR023213">
    <property type="entry name" value="CAT-like_dom_sf"/>
</dbReference>
<dbReference type="SMART" id="SM01294">
    <property type="entry name" value="PKS_PP_betabranch"/>
    <property type="match status" value="1"/>
</dbReference>
<dbReference type="Pfam" id="PF00109">
    <property type="entry name" value="ketoacyl-synt"/>
    <property type="match status" value="1"/>
</dbReference>
<dbReference type="Gene3D" id="3.30.559.30">
    <property type="entry name" value="Nonribosomal peptide synthetase, condensation domain"/>
    <property type="match status" value="2"/>
</dbReference>
<dbReference type="PANTHER" id="PTHR43775">
    <property type="entry name" value="FATTY ACID SYNTHASE"/>
    <property type="match status" value="1"/>
</dbReference>
<dbReference type="InterPro" id="IPR050091">
    <property type="entry name" value="PKS_NRPS_Biosynth_Enz"/>
</dbReference>
<evidence type="ECO:0000256" key="4">
    <source>
        <dbReference type="ARBA" id="ARBA00022679"/>
    </source>
</evidence>
<evidence type="ECO:0000256" key="7">
    <source>
        <dbReference type="ARBA" id="ARBA00029443"/>
    </source>
</evidence>
<feature type="region of interest" description="Disordered" evidence="8">
    <location>
        <begin position="1984"/>
        <end position="2010"/>
    </location>
</feature>
<dbReference type="Pfam" id="PF02801">
    <property type="entry name" value="Ketoacyl-synt_C"/>
    <property type="match status" value="1"/>
</dbReference>
<evidence type="ECO:0000313" key="12">
    <source>
        <dbReference type="Proteomes" id="UP001596012"/>
    </source>
</evidence>
<dbReference type="InterPro" id="IPR014043">
    <property type="entry name" value="Acyl_transferase_dom"/>
</dbReference>
<feature type="region of interest" description="Disordered" evidence="8">
    <location>
        <begin position="544"/>
        <end position="570"/>
    </location>
</feature>
<dbReference type="InterPro" id="IPR036736">
    <property type="entry name" value="ACP-like_sf"/>
</dbReference>
<dbReference type="InterPro" id="IPR025110">
    <property type="entry name" value="AMP-bd_C"/>
</dbReference>
<dbReference type="InterPro" id="IPR032821">
    <property type="entry name" value="PKS_assoc"/>
</dbReference>
<gene>
    <name evidence="11" type="ORF">ACFPH6_48630</name>
</gene>
<evidence type="ECO:0000256" key="5">
    <source>
        <dbReference type="ARBA" id="ARBA00023194"/>
    </source>
</evidence>
<feature type="domain" description="Carrier" evidence="9">
    <location>
        <begin position="3074"/>
        <end position="3149"/>
    </location>
</feature>
<dbReference type="Pfam" id="PF00501">
    <property type="entry name" value="AMP-binding"/>
    <property type="match status" value="2"/>
</dbReference>
<dbReference type="InterPro" id="IPR045851">
    <property type="entry name" value="AMP-bd_C_sf"/>
</dbReference>
<evidence type="ECO:0000256" key="1">
    <source>
        <dbReference type="ARBA" id="ARBA00001957"/>
    </source>
</evidence>
<evidence type="ECO:0000256" key="3">
    <source>
        <dbReference type="ARBA" id="ARBA00022553"/>
    </source>
</evidence>
<reference evidence="12" key="1">
    <citation type="journal article" date="2019" name="Int. J. Syst. Evol. Microbiol.">
        <title>The Global Catalogue of Microorganisms (GCM) 10K type strain sequencing project: providing services to taxonomists for standard genome sequencing and annotation.</title>
        <authorList>
            <consortium name="The Broad Institute Genomics Platform"/>
            <consortium name="The Broad Institute Genome Sequencing Center for Infectious Disease"/>
            <person name="Wu L."/>
            <person name="Ma J."/>
        </authorList>
    </citation>
    <scope>NUCLEOTIDE SEQUENCE [LARGE SCALE GENOMIC DNA]</scope>
    <source>
        <strain evidence="12">DT43</strain>
    </source>
</reference>
<dbReference type="SMART" id="SM00827">
    <property type="entry name" value="PKS_AT"/>
    <property type="match status" value="1"/>
</dbReference>
<keyword evidence="2" id="KW-0596">Phosphopantetheine</keyword>
<protein>
    <submittedName>
        <fullName evidence="11">Amino acid adenylation domain-containing protein</fullName>
    </submittedName>
</protein>
<dbReference type="InterPro" id="IPR009081">
    <property type="entry name" value="PP-bd_ACP"/>
</dbReference>
<keyword evidence="3" id="KW-0597">Phosphoprotein</keyword>
<evidence type="ECO:0000259" key="9">
    <source>
        <dbReference type="PROSITE" id="PS50075"/>
    </source>
</evidence>
<dbReference type="Pfam" id="PF00668">
    <property type="entry name" value="Condensation"/>
    <property type="match status" value="2"/>
</dbReference>
<dbReference type="SUPFAM" id="SSF52151">
    <property type="entry name" value="FabD/lysophospholipase-like"/>
    <property type="match status" value="1"/>
</dbReference>
<dbReference type="PROSITE" id="PS52004">
    <property type="entry name" value="KS3_2"/>
    <property type="match status" value="1"/>
</dbReference>
<feature type="region of interest" description="Disordered" evidence="8">
    <location>
        <begin position="2317"/>
        <end position="2337"/>
    </location>
</feature>
<dbReference type="Gene3D" id="3.40.47.10">
    <property type="match status" value="1"/>
</dbReference>
<name>A0ABV8Z478_9ACTN</name>
<dbReference type="Gene3D" id="3.30.70.3290">
    <property type="match status" value="1"/>
</dbReference>
<dbReference type="InterPro" id="IPR016036">
    <property type="entry name" value="Malonyl_transacylase_ACP-bd"/>
</dbReference>
<dbReference type="InterPro" id="IPR001227">
    <property type="entry name" value="Ac_transferase_dom_sf"/>
</dbReference>
<dbReference type="Gene3D" id="3.30.300.30">
    <property type="match status" value="2"/>
</dbReference>
<dbReference type="Pfam" id="PF00550">
    <property type="entry name" value="PP-binding"/>
    <property type="match status" value="3"/>
</dbReference>
<dbReference type="Gene3D" id="1.10.1200.10">
    <property type="entry name" value="ACP-like"/>
    <property type="match status" value="3"/>
</dbReference>
<dbReference type="Proteomes" id="UP001596012">
    <property type="component" value="Unassembled WGS sequence"/>
</dbReference>
<dbReference type="InterPro" id="IPR014031">
    <property type="entry name" value="Ketoacyl_synth_C"/>
</dbReference>
<accession>A0ABV8Z478</accession>
<dbReference type="InterPro" id="IPR020806">
    <property type="entry name" value="PKS_PP-bd"/>
</dbReference>
<dbReference type="InterPro" id="IPR014030">
    <property type="entry name" value="Ketoacyl_synth_N"/>
</dbReference>
<dbReference type="CDD" id="cd05930">
    <property type="entry name" value="A_NRPS"/>
    <property type="match status" value="1"/>
</dbReference>
<dbReference type="PROSITE" id="PS50075">
    <property type="entry name" value="CARRIER"/>
    <property type="match status" value="3"/>
</dbReference>
<dbReference type="Gene3D" id="3.40.366.10">
    <property type="entry name" value="Malonyl-Coenzyme A Acyl Carrier Protein, domain 2"/>
    <property type="match status" value="1"/>
</dbReference>
<feature type="compositionally biased region" description="Basic and acidic residues" evidence="8">
    <location>
        <begin position="3358"/>
        <end position="3368"/>
    </location>
</feature>
<feature type="domain" description="Ketosynthase family 3 (KS3)" evidence="10">
    <location>
        <begin position="666"/>
        <end position="1090"/>
    </location>
</feature>
<dbReference type="SMART" id="SM00822">
    <property type="entry name" value="PKS_KR"/>
    <property type="match status" value="1"/>
</dbReference>
<dbReference type="InterPro" id="IPR001242">
    <property type="entry name" value="Condensation_dom"/>
</dbReference>
<dbReference type="SUPFAM" id="SSF47336">
    <property type="entry name" value="ACP-like"/>
    <property type="match status" value="3"/>
</dbReference>
<dbReference type="SUPFAM" id="SSF52777">
    <property type="entry name" value="CoA-dependent acyltransferases"/>
    <property type="match status" value="4"/>
</dbReference>
<feature type="domain" description="Carrier" evidence="9">
    <location>
        <begin position="567"/>
        <end position="646"/>
    </location>
</feature>
<dbReference type="InterPro" id="IPR042099">
    <property type="entry name" value="ANL_N_sf"/>
</dbReference>
<dbReference type="NCBIfam" id="TIGR01733">
    <property type="entry name" value="AA-adenyl-dom"/>
    <property type="match status" value="1"/>
</dbReference>
<dbReference type="InterPro" id="IPR000873">
    <property type="entry name" value="AMP-dep_synth/lig_dom"/>
</dbReference>
<organism evidence="11 12">
    <name type="scientific">Streptomyces xiangluensis</name>
    <dbReference type="NCBI Taxonomy" id="2665720"/>
    <lineage>
        <taxon>Bacteria</taxon>
        <taxon>Bacillati</taxon>
        <taxon>Actinomycetota</taxon>
        <taxon>Actinomycetes</taxon>
        <taxon>Kitasatosporales</taxon>
        <taxon>Streptomycetaceae</taxon>
        <taxon>Streptomyces</taxon>
    </lineage>
</organism>
<dbReference type="PROSITE" id="PS00455">
    <property type="entry name" value="AMP_BINDING"/>
    <property type="match status" value="2"/>
</dbReference>
<dbReference type="Pfam" id="PF08659">
    <property type="entry name" value="KR"/>
    <property type="match status" value="1"/>
</dbReference>
<dbReference type="SUPFAM" id="SSF53901">
    <property type="entry name" value="Thiolase-like"/>
    <property type="match status" value="1"/>
</dbReference>
<comment type="caution">
    <text evidence="11">The sequence shown here is derived from an EMBL/GenBank/DDBJ whole genome shotgun (WGS) entry which is preliminary data.</text>
</comment>
<dbReference type="PROSITE" id="PS00012">
    <property type="entry name" value="PHOSPHOPANTETHEINE"/>
    <property type="match status" value="1"/>
</dbReference>
<evidence type="ECO:0000313" key="11">
    <source>
        <dbReference type="EMBL" id="MFC4472257.1"/>
    </source>
</evidence>
<dbReference type="InterPro" id="IPR018201">
    <property type="entry name" value="Ketoacyl_synth_AS"/>
</dbReference>
<dbReference type="InterPro" id="IPR006162">
    <property type="entry name" value="Ppantetheine_attach_site"/>
</dbReference>
<dbReference type="SUPFAM" id="SSF56801">
    <property type="entry name" value="Acetyl-CoA synthetase-like"/>
    <property type="match status" value="2"/>
</dbReference>
<dbReference type="PROSITE" id="PS00606">
    <property type="entry name" value="KS3_1"/>
    <property type="match status" value="1"/>
</dbReference>
<keyword evidence="6" id="KW-0012">Acyltransferase</keyword>
<dbReference type="Gene3D" id="3.40.50.720">
    <property type="entry name" value="NAD(P)-binding Rossmann-like Domain"/>
    <property type="match status" value="1"/>
</dbReference>
<comment type="cofactor">
    <cofactor evidence="1">
        <name>pantetheine 4'-phosphate</name>
        <dbReference type="ChEBI" id="CHEBI:47942"/>
    </cofactor>
</comment>
<dbReference type="SMART" id="SM00825">
    <property type="entry name" value="PKS_KS"/>
    <property type="match status" value="1"/>
</dbReference>
<evidence type="ECO:0000256" key="2">
    <source>
        <dbReference type="ARBA" id="ARBA00022450"/>
    </source>
</evidence>
<dbReference type="SMART" id="SM00823">
    <property type="entry name" value="PKS_PP"/>
    <property type="match status" value="3"/>
</dbReference>
<dbReference type="PANTHER" id="PTHR43775:SF37">
    <property type="entry name" value="SI:DKEY-61P9.11"/>
    <property type="match status" value="1"/>
</dbReference>
<keyword evidence="5" id="KW-0045">Antibiotic biosynthesis</keyword>
<feature type="domain" description="Carrier" evidence="9">
    <location>
        <begin position="2017"/>
        <end position="2094"/>
    </location>
</feature>
<dbReference type="Pfam" id="PF13193">
    <property type="entry name" value="AMP-binding_C"/>
    <property type="match status" value="1"/>
</dbReference>
<dbReference type="EMBL" id="JBHSFG010000111">
    <property type="protein sequence ID" value="MFC4472257.1"/>
    <property type="molecule type" value="Genomic_DNA"/>
</dbReference>
<dbReference type="RefSeq" id="WP_386355745.1">
    <property type="nucleotide sequence ID" value="NZ_JBHSFG010000111.1"/>
</dbReference>
<feature type="region of interest" description="Disordered" evidence="8">
    <location>
        <begin position="3341"/>
        <end position="3385"/>
    </location>
</feature>
<dbReference type="Gene3D" id="3.30.559.10">
    <property type="entry name" value="Chloramphenicol acetyltransferase-like domain"/>
    <property type="match status" value="2"/>
</dbReference>
<proteinExistence type="inferred from homology"/>
<dbReference type="CDD" id="cd00833">
    <property type="entry name" value="PKS"/>
    <property type="match status" value="1"/>
</dbReference>
<evidence type="ECO:0000256" key="8">
    <source>
        <dbReference type="SAM" id="MobiDB-lite"/>
    </source>
</evidence>
<dbReference type="SUPFAM" id="SSF55048">
    <property type="entry name" value="Probable ACP-binding domain of malonyl-CoA ACP transacylase"/>
    <property type="match status" value="1"/>
</dbReference>
<dbReference type="Gene3D" id="3.40.50.12780">
    <property type="entry name" value="N-terminal domain of ligase-like"/>
    <property type="match status" value="2"/>
</dbReference>
<dbReference type="InterPro" id="IPR010071">
    <property type="entry name" value="AA_adenyl_dom"/>
</dbReference>
<dbReference type="Pfam" id="PF00698">
    <property type="entry name" value="Acyl_transf_1"/>
    <property type="match status" value="1"/>
</dbReference>
<dbReference type="Pfam" id="PF16197">
    <property type="entry name" value="KAsynt_C_assoc"/>
    <property type="match status" value="1"/>
</dbReference>
<comment type="similarity">
    <text evidence="7">In the C-terminal section; belongs to the NRP synthetase family.</text>
</comment>
<dbReference type="InterPro" id="IPR013968">
    <property type="entry name" value="PKS_KR"/>
</dbReference>
<dbReference type="InterPro" id="IPR016035">
    <property type="entry name" value="Acyl_Trfase/lysoPLipase"/>
</dbReference>
<dbReference type="SUPFAM" id="SSF51735">
    <property type="entry name" value="NAD(P)-binding Rossmann-fold domains"/>
    <property type="match status" value="2"/>
</dbReference>
<evidence type="ECO:0000256" key="6">
    <source>
        <dbReference type="ARBA" id="ARBA00023315"/>
    </source>
</evidence>
<dbReference type="InterPro" id="IPR020845">
    <property type="entry name" value="AMP-binding_CS"/>
</dbReference>
<dbReference type="InterPro" id="IPR057326">
    <property type="entry name" value="KR_dom"/>
</dbReference>
<dbReference type="InterPro" id="IPR016039">
    <property type="entry name" value="Thiolase-like"/>
</dbReference>
<sequence length="3979" mass="419747">MNPATLLDVLLDAARQAPEQVVVHVRGDGSEAAVTFRQLLDESLRVAGGFRDAGVAPGTCLPLLAERSEDFQPMFWGALAAGLVPVPLAPDARRVGPVWEHLGRPPVVVNAACASVADELPQPVEVLRLETLRECPTPAQIATPTPDDLAFLQFSSGSTGAPKGVELTHATVVANLRQIISASALSERDVLVSWMPYFHDMGLIGTHLAPLAAHAKQVKIGPLSFAKSPRLWVDVAARHRATVLSAANFALALAVRRIPDEVLSGLDLSPVRLILVGAEPISATVWRAFAAKMRPARLDPRAATPVYGLAEATLAVTFPPLGEVAVPVALERAAFSQGRAVEREPGGDALEVMDVGVPLPGCSVRITDNARRPLGDRQVGHIEVSGPQVARGYHRLPETTAGSFTGTWLRTGDMGFLRDDRLCVSGRHKDVLFLNGLTFHAPDMEEVASASPGLPPGNPAVIGSTDPATGGERVMVFVPWARPPRGAAEVLDEVARRIRAALRHDDVRVLALPPSAFPRTTSGKLQRHRMRARFEAGSYRPLASSGIPDDAAARPSIGPNGPRPVPRHRGDLRQTVRDAWARVLGLSEASFGDRDRFGDLGGTSLKAMETLAELEQVLEITLGPAVMRNDTVATLTDHLLAATEENTAPGSPTANERAVPHAAGDVSATAVVAMACRFPGASTPEEFWELLTAGRDAITDVPPGRWGTALAEEVSAGPLPSVSDGRRGAFLDDPYAFDAGHFGIGDEEARTLDPQARIFLELAHEALERAGYAGPRRLGLRVGVFAAAGDSGYRQILATASPAPAPSATALTGNLPSMIAARVSHCLDLDGPALAVDTACSSGLVALHLARRSLADGECDIAVVGGVNLHLTPDGYQALEAAQALSPGGRSRAFSAAADGFVPGEGGAALVLRRLPDAHRDGDEVLAVVRGTAVNNDGASLSLMAPNPLRQREVITRAYEVCGVDPASVTYVEAHGTGTAVGDPIELRSLAHAFPASPDGRPRLLGSVKTNIGHLLNAAALPSLVKVVLALGHGRLPASLHHTPPSPAVEQSGFALVTESAAWPSSSGPRRAGVNAFGFGGTNAHAVLEQAPPAADHAPRRDRGPHLMTLSAGSQAGLDAWASRLLEHVSSHPELDEGDACLAAATARDEGAHRLAVVADGDLRERLAAATAPGGDRLPGTVTGMVTNRPRTVFMFPGQGALRPGQGRALYATAPVYRETLDEASARVGAVNGRELTGWCVDAEVDAGAQAATEVAQPLLVAHGVALARQLLAWGVRPDALVGHSVGELAAACAGGMLSLADALAFAAERGRLMGTSTPPGAMVAVRGADEEDVAALVAAAPGELAVAVYNGPGRLVLSGSPGAIGRAAEKLSARGAAIRTLEVSRAFHSPLMEPIAQALADAARTVQVTAPDLPVMSTLTAEWHPRMDPGHLREHALRPVLFGRAVTRLLEEGYDTFVELGSQESLAGPVRAAAARHRSAGTAGVDGDVLVLSAPFEPERPRAPRDGAAGGARELLATVAHMWIRGVGLNRAELDAGRRRAFLPPYPYQRRRYWPGAGEHELLRHVTWRTEPLTTDRRCGPVLVTGADPAAVHELTRRLAEQDVQTDVPPGTRPETVLLLAGPAGHGTAADFDRIQRALVTAFQEALTLFDLRRARRLLVVTEDVHVTGYGCERPDPAQAVLGGLALAVPSEFAGAVANWVDLCSLDDAGQRLGAVLAEATAPQAAGAVAWRDGQRLVRTVAAEAADLPDTPDRLPADGTFLITGGGGGLGSALARELAVRGRPVLWLTGRSPQPPAALLEELAGLGADARYHRADLTVRDDVEALVAALPPVDALFHAAGVVRPGSLRGTKVEETVEALGAKTLGTVLLSEALRRRGRHPEVCVAFSSVSSVLPGLAGALGSYAAANSFLDSFAGAERQAGRPWLSVNFGPFAETGLVSAFAGDVLTHEGGRPLATAPALAVLRSACGTDLAQLVLADRAVPPDRASTRPARPRGPLPTPQSTAGHTSAAADVVTSAFGTAAVLRELLSQSLGVPASAVDDDAPFLSMGLDSLGAVDLVKRLERRVGRQLPATLFFEYRTVRELTAHLDMATGAIGATTDTQGVREPSPEPVADSVSFPLTPVQLALHTSSRLHPDIPARGHLRMTVRGPLDTHVLGLALAELAKRHGMLRVRVDDSGTGPVQRLAPAAPLSTWYEVRECGAEQVAGLETVLCNQPFDLAAGPPVRAVLLRQEPSFAHLLLVVHHAAADGYSLNVLAEDLWSLYTVLWRGERPAPEPDAPSFAAYAALSARSADTSASDADRRYWADRLAGRGEPLRLPYDGDPDAPPSGPLRQHYGSLDATLTARLERLAAAHEVSLFHLLLATYVRCLARWTGRQDIAVNVARARREERFEGVDRLVGPFADTLPLLCETALDEPVTALAERLRHTWLESERHSAVSSLDLAGLLPGGGPRTASPAGFSFARFPARLGADCPVEIRADAAGTGSAATRLSLLCWADGPMLRMSWNFPNRLFEPETVARLDQEYREELAGLCTSLEQSVPDPGVPLAPTPPREADARHGVVGRLLRQFRATPDATAVEGGGTPLTYAALDRASRLLATRLRADGVRTGQLVGLLTEPGPDTVIGVVGILRAGAGWVPLDAAHPPARLADQLKRAHVSTVVCHAPTLHTADSLDGVRAVRGDGPPDPGADDRAPVAVPDAEATAYVIFTSGSTGRPKAVPITYRAMENYLDWAVATFGYGAGDRLAQTASPCFDASVRQLLAPLLVGGTVVTVPRELLWDPELLLAYAEQTRITVWSSVPTLWEQLLSAAEKRVRRGAGRPDLSALRWVHVGGEALPASHVRRWFDLFGAGQRVANLYGPTEATINATCHVISTRPDDDLKTLPIGHPVTGTDLSVVGTDGASCGPDEPGELLIAGVGLTPGYLDEPELTAQAFTVLDGRRWYRSGDRVRRRGDGTLEFLGRIDGQVKIRGNRVEPGEVEAVLQTHPGIAQASVIAREGRLLAYVTARPGAGRPESRTVRRHLTGLLPPYMVPARITVMDELPLTGTGKVDRRALADLPAREESAGDPPEDSALTPTEQQLAPIWQELLGIDAVRREDDFFDLGGDSMLVLQVFARLGEVRAPLPRPTVIYEHRTLAELAAVVDATVTGRHCGTAAAGAPEAAATTAHHPAPFPVTPAQRGFLLAEAISPGGSGSWPARLRLSGRLDPEVFQASVDLLVERHGMLRTVFPSGARPPVQQELPPSLRLPVVFETLTDRAEVGERAAAEAKRRFEPWAWPLLRLRVLSLGEHEHVLLVHAHHLIGDGYSAALLVQELTAVYDRLAAGRTADLPAPRATFRDHALLPPEEQPGTAPGSAERRARVDAPYRRPVLRGTEGDSGAGREAAPFRSSGFVLDADRAAALRALAAQAGATLYAPLLTAYHQQLAQMTGRTDLIVGLAVSGRDRPLPDVHRIFGPFATAVPVRPAAGQDDERVAVDFGEALRRIVAEAEEARRHEDIVPRDVDGLPLTSQFFFTFLDFSVPATSHEQSLTVSWDDGDSAFAPPSSATDVFLAVRPEGAGLRVTVRGSAAAFSSAALEDFARALQERLARAVGRRGANRPSGPRKTMDAALVGYLPAPGHLARLAGLPEDSLRREHLRELLFSDGAPRLLETVQTSLGRSGFVCVPLFADELDRDAGLVAHSARAVSLASSLGARCVSLAGMIPSLTGYGFDVLRSADGPAAVTTGHAATVVSVVRTVHAALEATGKELADLDVAFAGLGSIGASSLELLLSRATRPPRRLVLCDVPGSGPRLRRLALRLQERGQVGEVEVAESRPALPDAVYEAGLLVTAVSGSGAVLDVDRLAPGTVVVDDSFPHCFDTGRALARMRERRDVLVLGGGLLHLGELSREAAEELPAPAAAGYLAQPWIEGTLASCRVESLLHAADPELPLVHGLVDGTTTLAYWEAVEHAGVTAGPLHLLGHTVGPYPLAGVPTGP</sequence>
<evidence type="ECO:0000259" key="10">
    <source>
        <dbReference type="PROSITE" id="PS52004"/>
    </source>
</evidence>
<keyword evidence="12" id="KW-1185">Reference proteome</keyword>